<evidence type="ECO:0000313" key="2">
    <source>
        <dbReference type="Proteomes" id="UP000076858"/>
    </source>
</evidence>
<keyword evidence="2" id="KW-1185">Reference proteome</keyword>
<organism evidence="1 2">
    <name type="scientific">Daphnia magna</name>
    <dbReference type="NCBI Taxonomy" id="35525"/>
    <lineage>
        <taxon>Eukaryota</taxon>
        <taxon>Metazoa</taxon>
        <taxon>Ecdysozoa</taxon>
        <taxon>Arthropoda</taxon>
        <taxon>Crustacea</taxon>
        <taxon>Branchiopoda</taxon>
        <taxon>Diplostraca</taxon>
        <taxon>Cladocera</taxon>
        <taxon>Anomopoda</taxon>
        <taxon>Daphniidae</taxon>
        <taxon>Daphnia</taxon>
    </lineage>
</organism>
<dbReference type="AlphaFoldDB" id="A0A164HZ28"/>
<comment type="caution">
    <text evidence="1">The sequence shown here is derived from an EMBL/GenBank/DDBJ whole genome shotgun (WGS) entry which is preliminary data.</text>
</comment>
<dbReference type="EMBL" id="LRGB01008853">
    <property type="protein sequence ID" value="KZS00709.1"/>
    <property type="molecule type" value="Genomic_DNA"/>
</dbReference>
<reference evidence="1 2" key="1">
    <citation type="submission" date="2016-03" db="EMBL/GenBank/DDBJ databases">
        <title>EvidentialGene: Evidence-directed Construction of Genes on Genomes.</title>
        <authorList>
            <person name="Gilbert D.G."/>
            <person name="Choi J.-H."/>
            <person name="Mockaitis K."/>
            <person name="Colbourne J."/>
            <person name="Pfrender M."/>
        </authorList>
    </citation>
    <scope>NUCLEOTIDE SEQUENCE [LARGE SCALE GENOMIC DNA]</scope>
    <source>
        <strain evidence="1 2">Xinb3</strain>
        <tissue evidence="1">Complete organism</tissue>
    </source>
</reference>
<evidence type="ECO:0000313" key="1">
    <source>
        <dbReference type="EMBL" id="KZS00709.1"/>
    </source>
</evidence>
<gene>
    <name evidence="1" type="ORF">APZ42_002888</name>
</gene>
<protein>
    <submittedName>
        <fullName evidence="1">Uncharacterized protein</fullName>
    </submittedName>
</protein>
<dbReference type="Proteomes" id="UP000076858">
    <property type="component" value="Unassembled WGS sequence"/>
</dbReference>
<name>A0A164HZ28_9CRUS</name>
<sequence length="72" mass="8424">MSIQRSLHFTQKIYSQRLIYFGAIDFVFSFPPTKSLNQFLLIQVYKSWGKKKKKERNQVIVMVANTGVVLVN</sequence>
<accession>A0A164HZ28</accession>
<proteinExistence type="predicted"/>